<dbReference type="GO" id="GO:0009535">
    <property type="term" value="C:chloroplast thylakoid membrane"/>
    <property type="evidence" value="ECO:0007669"/>
    <property type="project" value="UniProtKB-SubCell"/>
</dbReference>
<comment type="subcellular location">
    <subcellularLocation>
        <location evidence="1">Membrane</location>
        <topology evidence="1">Multi-pass membrane protein</topology>
    </subcellularLocation>
    <subcellularLocation>
        <location evidence="6">Plastid</location>
        <location evidence="6">Chloroplast thylakoid membrane</location>
        <topology evidence="6">Multi-pass membrane protein</topology>
    </subcellularLocation>
</comment>
<dbReference type="RefSeq" id="YP_009093082.1">
    <property type="nucleotide sequence ID" value="NC_025311.1"/>
</dbReference>
<name>A0A089VN11_9STRA</name>
<keyword evidence="3 6" id="KW-0201">Cytochrome c-type biogenesis</keyword>
<organism evidence="9">
    <name type="scientific">Rhizosolenia imbricata</name>
    <dbReference type="NCBI Taxonomy" id="216768"/>
    <lineage>
        <taxon>Eukaryota</taxon>
        <taxon>Sar</taxon>
        <taxon>Stramenopiles</taxon>
        <taxon>Ochrophyta</taxon>
        <taxon>Bacillariophyta</taxon>
        <taxon>Coscinodiscophyceae</taxon>
        <taxon>Rhizosoleniophycidae</taxon>
        <taxon>Rhizosoleniales</taxon>
        <taxon>Rhizosoleniaceae</taxon>
        <taxon>Rhizosolenia</taxon>
    </lineage>
</organism>
<dbReference type="Pfam" id="PF05140">
    <property type="entry name" value="ResB"/>
    <property type="match status" value="2"/>
</dbReference>
<evidence type="ECO:0000256" key="3">
    <source>
        <dbReference type="ARBA" id="ARBA00022748"/>
    </source>
</evidence>
<reference evidence="9" key="1">
    <citation type="journal article" date="2014" name="PLoS ONE">
        <title>Conserved gene order and expanded inverted repeats characterize plastid genomes of Thalassiosirales.</title>
        <authorList>
            <person name="Sabir J.S."/>
            <person name="Yu M."/>
            <person name="Ashworth M.P."/>
            <person name="Baeshen N.A."/>
            <person name="Baeshen M.N."/>
            <person name="Bahieldin A."/>
            <person name="Theriot E.C."/>
            <person name="Jansen R.K."/>
        </authorList>
    </citation>
    <scope>NUCLEOTIDE SEQUENCE</scope>
</reference>
<dbReference type="HAMAP" id="MF_01392">
    <property type="entry name" value="CytC_Ccs1"/>
    <property type="match status" value="1"/>
</dbReference>
<dbReference type="PANTHER" id="PTHR31566">
    <property type="entry name" value="CYTOCHROME C BIOGENESIS PROTEIN CCS1, CHLOROPLASTIC"/>
    <property type="match status" value="1"/>
</dbReference>
<comment type="subunit">
    <text evidence="6">May interact with CcsA.</text>
</comment>
<evidence type="ECO:0000256" key="2">
    <source>
        <dbReference type="ARBA" id="ARBA00022692"/>
    </source>
</evidence>
<keyword evidence="6" id="KW-0793">Thylakoid</keyword>
<dbReference type="AlphaFoldDB" id="A0A089VN11"/>
<evidence type="ECO:0000313" key="9">
    <source>
        <dbReference type="EMBL" id="AIR75755.1"/>
    </source>
</evidence>
<proteinExistence type="inferred from homology"/>
<sequence length="429" mass="49405">MKQSLLKSIADLRFAIIILLVIAFCSIIGTIIEQDQSIEIYKSNYPLNSPVLGFLSWDLILKFGLDHVYKTWWFITLIIIFATSLISCTILQQIPSLKIARRCQFFRTPQPFSKLKVHRKIFDSNLSQLLFKIKQNQYSIFQQKNILYCYKGLIGRIAPLIVHFSMILILLGSLLGSITGFKAQEIIPKTETFHIQNIVANGQLTLIPRISTRINDFWITYSPKKTINQFYSNISMLDKTGNEIWQKTIFVNSPARYNNITYYQSDWNLISLRMKDENSLIYQYPLINIFNNQNKIWLSWVPNTADLNDGLTVLVNNLQGYCSVYNKFGNFIGNLELNESFQTGQTITLLDLIGSTGLQIKIDPGIPIIYLGFAFLMLSTLISYLTYSQVWVVKNGNTIYLAGNTTRATFEFELEFFSFSKLKSFKNTD</sequence>
<dbReference type="GO" id="GO:0017004">
    <property type="term" value="P:cytochrome complex assembly"/>
    <property type="evidence" value="ECO:0007669"/>
    <property type="project" value="UniProtKB-UniRule"/>
</dbReference>
<dbReference type="EMBL" id="KJ958482">
    <property type="protein sequence ID" value="AIR75755.1"/>
    <property type="molecule type" value="Genomic_DNA"/>
</dbReference>
<keyword evidence="9" id="KW-0934">Plastid</keyword>
<evidence type="ECO:0000259" key="8">
    <source>
        <dbReference type="Pfam" id="PF05140"/>
    </source>
</evidence>
<dbReference type="InterPro" id="IPR023494">
    <property type="entry name" value="Cyt_c_bgen_Ccs1/CcsB/ResB"/>
</dbReference>
<keyword evidence="2 6" id="KW-0812">Transmembrane</keyword>
<feature type="domain" description="ResB-like" evidence="8">
    <location>
        <begin position="12"/>
        <end position="269"/>
    </location>
</feature>
<evidence type="ECO:0000256" key="6">
    <source>
        <dbReference type="HAMAP-Rule" id="MF_01392"/>
    </source>
</evidence>
<feature type="domain" description="ResB-like" evidence="8">
    <location>
        <begin position="353"/>
        <end position="416"/>
    </location>
</feature>
<dbReference type="GeneID" id="20833745"/>
<comment type="similarity">
    <text evidence="6">Belongs to the Ccs1/CcsB family.</text>
</comment>
<dbReference type="InterPro" id="IPR007816">
    <property type="entry name" value="ResB-like_domain"/>
</dbReference>
<evidence type="ECO:0000256" key="4">
    <source>
        <dbReference type="ARBA" id="ARBA00022989"/>
    </source>
</evidence>
<reference evidence="9" key="2">
    <citation type="submission" date="2014-06" db="EMBL/GenBank/DDBJ databases">
        <authorList>
            <person name="Sabir J.S.M."/>
            <person name="Yu M."/>
            <person name="Ashworth M.P."/>
            <person name="Baeshen N.A."/>
            <person name="Baeshen M.N."/>
            <person name="Bahieldin A."/>
            <person name="Theriot E.C."/>
            <person name="Jansen R.K."/>
        </authorList>
    </citation>
    <scope>NUCLEOTIDE SEQUENCE</scope>
</reference>
<geneLocation type="chloroplast" evidence="9"/>
<feature type="transmembrane region" description="Helical" evidence="7">
    <location>
        <begin position="160"/>
        <end position="181"/>
    </location>
</feature>
<evidence type="ECO:0000256" key="5">
    <source>
        <dbReference type="ARBA" id="ARBA00023136"/>
    </source>
</evidence>
<gene>
    <name evidence="6 9" type="primary">ccs1</name>
</gene>
<accession>A0A089VN11</accession>
<keyword evidence="9" id="KW-0150">Chloroplast</keyword>
<feature type="transmembrane region" description="Helical" evidence="7">
    <location>
        <begin position="12"/>
        <end position="32"/>
    </location>
</feature>
<evidence type="ECO:0000256" key="7">
    <source>
        <dbReference type="SAM" id="Phobius"/>
    </source>
</evidence>
<protein>
    <recommendedName>
        <fullName evidence="6">Cytochrome c biogenesis protein Ccs1</fullName>
    </recommendedName>
</protein>
<keyword evidence="5 6" id="KW-0472">Membrane</keyword>
<feature type="transmembrane region" description="Helical" evidence="7">
    <location>
        <begin position="71"/>
        <end position="91"/>
    </location>
</feature>
<evidence type="ECO:0000256" key="1">
    <source>
        <dbReference type="ARBA" id="ARBA00004141"/>
    </source>
</evidence>
<feature type="transmembrane region" description="Helical" evidence="7">
    <location>
        <begin position="368"/>
        <end position="387"/>
    </location>
</feature>
<keyword evidence="4 6" id="KW-1133">Transmembrane helix</keyword>
<dbReference type="PANTHER" id="PTHR31566:SF0">
    <property type="entry name" value="CYTOCHROME C BIOGENESIS PROTEIN CCS1, CHLOROPLASTIC"/>
    <property type="match status" value="1"/>
</dbReference>
<comment type="function">
    <text evidence="6">Required during biogenesis of c-type cytochromes (cytochrome c6 and cytochrome f) at the step of heme attachment.</text>
</comment>